<name>A0A1T4UC46_9GAMM</name>
<dbReference type="SUPFAM" id="SSF52402">
    <property type="entry name" value="Adenine nucleotide alpha hydrolases-like"/>
    <property type="match status" value="1"/>
</dbReference>
<dbReference type="GO" id="GO:0005524">
    <property type="term" value="F:ATP binding"/>
    <property type="evidence" value="ECO:0007669"/>
    <property type="project" value="UniProtKB-UniRule"/>
</dbReference>
<comment type="subcellular location">
    <subcellularLocation>
        <location evidence="1 8">Cytoplasm</location>
    </subcellularLocation>
</comment>
<feature type="domain" description="Lysidine-tRNA(Ile) synthetase C-terminal" evidence="9">
    <location>
        <begin position="365"/>
        <end position="434"/>
    </location>
</feature>
<comment type="catalytic activity">
    <reaction evidence="7 8">
        <text>cytidine(34) in tRNA(Ile2) + L-lysine + ATP = lysidine(34) in tRNA(Ile2) + AMP + diphosphate + H(+)</text>
        <dbReference type="Rhea" id="RHEA:43744"/>
        <dbReference type="Rhea" id="RHEA-COMP:10625"/>
        <dbReference type="Rhea" id="RHEA-COMP:10670"/>
        <dbReference type="ChEBI" id="CHEBI:15378"/>
        <dbReference type="ChEBI" id="CHEBI:30616"/>
        <dbReference type="ChEBI" id="CHEBI:32551"/>
        <dbReference type="ChEBI" id="CHEBI:33019"/>
        <dbReference type="ChEBI" id="CHEBI:82748"/>
        <dbReference type="ChEBI" id="CHEBI:83665"/>
        <dbReference type="ChEBI" id="CHEBI:456215"/>
        <dbReference type="EC" id="6.3.4.19"/>
    </reaction>
</comment>
<dbReference type="HAMAP" id="MF_01161">
    <property type="entry name" value="tRNA_Ile_lys_synt"/>
    <property type="match status" value="1"/>
</dbReference>
<feature type="binding site" evidence="8">
    <location>
        <begin position="25"/>
        <end position="30"/>
    </location>
    <ligand>
        <name>ATP</name>
        <dbReference type="ChEBI" id="CHEBI:30616"/>
    </ligand>
</feature>
<comment type="function">
    <text evidence="8">Ligates lysine onto the cytidine present at position 34 of the AUA codon-specific tRNA(Ile) that contains the anticodon CAU, in an ATP-dependent manner. Cytidine is converted to lysidine, thus changing the amino acid specificity of the tRNA from methionine to isoleucine.</text>
</comment>
<dbReference type="EMBL" id="FUXU01000011">
    <property type="protein sequence ID" value="SKA50118.1"/>
    <property type="molecule type" value="Genomic_DNA"/>
</dbReference>
<evidence type="ECO:0000256" key="6">
    <source>
        <dbReference type="ARBA" id="ARBA00022840"/>
    </source>
</evidence>
<evidence type="ECO:0000256" key="2">
    <source>
        <dbReference type="ARBA" id="ARBA00022490"/>
    </source>
</evidence>
<dbReference type="SUPFAM" id="SSF82829">
    <property type="entry name" value="MesJ substrate recognition domain-like"/>
    <property type="match status" value="1"/>
</dbReference>
<evidence type="ECO:0000256" key="5">
    <source>
        <dbReference type="ARBA" id="ARBA00022741"/>
    </source>
</evidence>
<dbReference type="AlphaFoldDB" id="A0A1T4UC46"/>
<comment type="similarity">
    <text evidence="8">Belongs to the tRNA(Ile)-lysidine synthase family.</text>
</comment>
<dbReference type="InterPro" id="IPR012094">
    <property type="entry name" value="tRNA_Ile_lys_synt"/>
</dbReference>
<dbReference type="NCBIfam" id="TIGR02433">
    <property type="entry name" value="lysidine_TilS_C"/>
    <property type="match status" value="1"/>
</dbReference>
<evidence type="ECO:0000313" key="11">
    <source>
        <dbReference type="Proteomes" id="UP000190162"/>
    </source>
</evidence>
<keyword evidence="5 8" id="KW-0547">Nucleotide-binding</keyword>
<dbReference type="Pfam" id="PF01171">
    <property type="entry name" value="ATP_bind_3"/>
    <property type="match status" value="1"/>
</dbReference>
<evidence type="ECO:0000256" key="8">
    <source>
        <dbReference type="HAMAP-Rule" id="MF_01161"/>
    </source>
</evidence>
<dbReference type="Gene3D" id="3.40.50.620">
    <property type="entry name" value="HUPs"/>
    <property type="match status" value="1"/>
</dbReference>
<dbReference type="NCBIfam" id="TIGR02432">
    <property type="entry name" value="lysidine_TilS_N"/>
    <property type="match status" value="1"/>
</dbReference>
<accession>A0A1T4UC46</accession>
<dbReference type="CDD" id="cd01992">
    <property type="entry name" value="TilS_N"/>
    <property type="match status" value="1"/>
</dbReference>
<dbReference type="GO" id="GO:0005737">
    <property type="term" value="C:cytoplasm"/>
    <property type="evidence" value="ECO:0007669"/>
    <property type="project" value="UniProtKB-SubCell"/>
</dbReference>
<organism evidence="10 11">
    <name type="scientific">Enterovibrio nigricans DSM 22720</name>
    <dbReference type="NCBI Taxonomy" id="1121868"/>
    <lineage>
        <taxon>Bacteria</taxon>
        <taxon>Pseudomonadati</taxon>
        <taxon>Pseudomonadota</taxon>
        <taxon>Gammaproteobacteria</taxon>
        <taxon>Vibrionales</taxon>
        <taxon>Vibrionaceae</taxon>
        <taxon>Enterovibrio</taxon>
    </lineage>
</organism>
<dbReference type="Gene3D" id="1.20.59.20">
    <property type="match status" value="1"/>
</dbReference>
<keyword evidence="6 8" id="KW-0067">ATP-binding</keyword>
<dbReference type="InterPro" id="IPR012796">
    <property type="entry name" value="Lysidine-tRNA-synth_C"/>
</dbReference>
<evidence type="ECO:0000256" key="1">
    <source>
        <dbReference type="ARBA" id="ARBA00004496"/>
    </source>
</evidence>
<dbReference type="GO" id="GO:0006400">
    <property type="term" value="P:tRNA modification"/>
    <property type="evidence" value="ECO:0007669"/>
    <property type="project" value="UniProtKB-UniRule"/>
</dbReference>
<gene>
    <name evidence="8" type="primary">tilS</name>
    <name evidence="10" type="ORF">SAMN02745132_01304</name>
</gene>
<evidence type="ECO:0000256" key="4">
    <source>
        <dbReference type="ARBA" id="ARBA00022694"/>
    </source>
</evidence>
<dbReference type="SUPFAM" id="SSF56037">
    <property type="entry name" value="PheT/TilS domain"/>
    <property type="match status" value="1"/>
</dbReference>
<evidence type="ECO:0000256" key="3">
    <source>
        <dbReference type="ARBA" id="ARBA00022598"/>
    </source>
</evidence>
<comment type="domain">
    <text evidence="8">The N-terminal region contains the highly conserved SGGXDS motif, predicted to be a P-loop motif involved in ATP binding.</text>
</comment>
<keyword evidence="2 8" id="KW-0963">Cytoplasm</keyword>
<dbReference type="Proteomes" id="UP000190162">
    <property type="component" value="Unassembled WGS sequence"/>
</dbReference>
<dbReference type="InterPro" id="IPR015262">
    <property type="entry name" value="tRNA_Ile_lys_synt_subst-bd"/>
</dbReference>
<dbReference type="OrthoDB" id="9807403at2"/>
<sequence length="442" mass="49667">MLFPLFEKSLCPYTASPRQIVLAFSGGVDSRVMLELLAIYRDKYPQHHYLAVHIHHGLSSNADLWLCQCEAWATDARIPFKGVRVTLAHKGESIEKAAREARYAAILGEVENNALILVAQHADDQAETFLLALKRGSGPAGLASMPACRKLGHAELFRPLLTATREQIENYANEAGLSWIEDESNRDSRFDRNFIRNEWLPSARERWPGINKAINRTAQLCAEQEALLDVLLQEFDQKVVNQNGSLSIERLTSLQAPIKTAVVRRWFKQQTASVPSLAQLQELFSGVINAAIDANPKLKIGEWWVHRHDDAIYVVRPSKDVTDWSAQVALDVTCQLPDGLGNMNLSGTRSGSGQMLRAPQTGEMVSVRFNPEGLFAHPIGRQGKRKLKKLFQEYRVPTWERRRTPLLFYGEQLVAVAGLFVCEGYDGQECELIWNKCHALDA</sequence>
<keyword evidence="11" id="KW-1185">Reference proteome</keyword>
<proteinExistence type="inferred from homology"/>
<dbReference type="PANTHER" id="PTHR43033">
    <property type="entry name" value="TRNA(ILE)-LYSIDINE SYNTHASE-RELATED"/>
    <property type="match status" value="1"/>
</dbReference>
<keyword evidence="3 8" id="KW-0436">Ligase</keyword>
<evidence type="ECO:0000259" key="9">
    <source>
        <dbReference type="SMART" id="SM00977"/>
    </source>
</evidence>
<dbReference type="PANTHER" id="PTHR43033:SF1">
    <property type="entry name" value="TRNA(ILE)-LYSIDINE SYNTHASE-RELATED"/>
    <property type="match status" value="1"/>
</dbReference>
<dbReference type="InterPro" id="IPR012795">
    <property type="entry name" value="tRNA_Ile_lys_synt_N"/>
</dbReference>
<evidence type="ECO:0000256" key="7">
    <source>
        <dbReference type="ARBA" id="ARBA00048539"/>
    </source>
</evidence>
<dbReference type="InterPro" id="IPR011063">
    <property type="entry name" value="TilS/TtcA_N"/>
</dbReference>
<dbReference type="EC" id="6.3.4.19" evidence="8"/>
<dbReference type="InterPro" id="IPR014729">
    <property type="entry name" value="Rossmann-like_a/b/a_fold"/>
</dbReference>
<evidence type="ECO:0000313" key="10">
    <source>
        <dbReference type="EMBL" id="SKA50118.1"/>
    </source>
</evidence>
<dbReference type="SMART" id="SM00977">
    <property type="entry name" value="TilS_C"/>
    <property type="match status" value="1"/>
</dbReference>
<protein>
    <recommendedName>
        <fullName evidence="8">tRNA(Ile)-lysidine synthase</fullName>
        <ecNumber evidence="8">6.3.4.19</ecNumber>
    </recommendedName>
    <alternativeName>
        <fullName evidence="8">tRNA(Ile)-2-lysyl-cytidine synthase</fullName>
    </alternativeName>
    <alternativeName>
        <fullName evidence="8">tRNA(Ile)-lysidine synthetase</fullName>
    </alternativeName>
</protein>
<dbReference type="RefSeq" id="WP_078751745.1">
    <property type="nucleotide sequence ID" value="NZ_FUXU01000011.1"/>
</dbReference>
<keyword evidence="4 8" id="KW-0819">tRNA processing</keyword>
<dbReference type="Pfam" id="PF11734">
    <property type="entry name" value="TilS_C"/>
    <property type="match status" value="1"/>
</dbReference>
<reference evidence="11" key="1">
    <citation type="submission" date="2017-02" db="EMBL/GenBank/DDBJ databases">
        <authorList>
            <person name="Varghese N."/>
            <person name="Submissions S."/>
        </authorList>
    </citation>
    <scope>NUCLEOTIDE SEQUENCE [LARGE SCALE GENOMIC DNA]</scope>
    <source>
        <strain evidence="11">DSM 22720</strain>
    </source>
</reference>
<dbReference type="GO" id="GO:0032267">
    <property type="term" value="F:tRNA(Ile)-lysidine synthase activity"/>
    <property type="evidence" value="ECO:0007669"/>
    <property type="project" value="UniProtKB-EC"/>
</dbReference>
<dbReference type="Pfam" id="PF09179">
    <property type="entry name" value="TilS"/>
    <property type="match status" value="1"/>
</dbReference>